<dbReference type="AlphaFoldDB" id="A0A919PDW0"/>
<gene>
    <name evidence="2" type="ORF">Cpa01nite_33490</name>
</gene>
<name>A0A919PDW0_9CELL</name>
<accession>A0A919PDW0</accession>
<evidence type="ECO:0000313" key="2">
    <source>
        <dbReference type="EMBL" id="GIG37968.1"/>
    </source>
</evidence>
<dbReference type="Proteomes" id="UP000642125">
    <property type="component" value="Unassembled WGS sequence"/>
</dbReference>
<evidence type="ECO:0000313" key="3">
    <source>
        <dbReference type="Proteomes" id="UP000642125"/>
    </source>
</evidence>
<dbReference type="Gene3D" id="3.40.960.10">
    <property type="entry name" value="VSR Endonuclease"/>
    <property type="match status" value="1"/>
</dbReference>
<dbReference type="InterPro" id="IPR007569">
    <property type="entry name" value="DUF559"/>
</dbReference>
<dbReference type="Pfam" id="PF04480">
    <property type="entry name" value="DUF559"/>
    <property type="match status" value="1"/>
</dbReference>
<dbReference type="SUPFAM" id="SSF52980">
    <property type="entry name" value="Restriction endonuclease-like"/>
    <property type="match status" value="1"/>
</dbReference>
<evidence type="ECO:0000259" key="1">
    <source>
        <dbReference type="Pfam" id="PF04480"/>
    </source>
</evidence>
<comment type="caution">
    <text evidence="2">The sequence shown here is derived from an EMBL/GenBank/DDBJ whole genome shotgun (WGS) entry which is preliminary data.</text>
</comment>
<dbReference type="EMBL" id="BONO01000032">
    <property type="protein sequence ID" value="GIG37968.1"/>
    <property type="molecule type" value="Genomic_DNA"/>
</dbReference>
<keyword evidence="3" id="KW-1185">Reference proteome</keyword>
<proteinExistence type="predicted"/>
<dbReference type="InterPro" id="IPR011335">
    <property type="entry name" value="Restrct_endonuc-II-like"/>
</dbReference>
<organism evidence="2 3">
    <name type="scientific">Cellulomonas pakistanensis</name>
    <dbReference type="NCBI Taxonomy" id="992287"/>
    <lineage>
        <taxon>Bacteria</taxon>
        <taxon>Bacillati</taxon>
        <taxon>Actinomycetota</taxon>
        <taxon>Actinomycetes</taxon>
        <taxon>Micrococcales</taxon>
        <taxon>Cellulomonadaceae</taxon>
        <taxon>Cellulomonas</taxon>
    </lineage>
</organism>
<reference evidence="2" key="1">
    <citation type="submission" date="2021-01" db="EMBL/GenBank/DDBJ databases">
        <title>Whole genome shotgun sequence of Cellulomonas pakistanensis NBRC 110800.</title>
        <authorList>
            <person name="Komaki H."/>
            <person name="Tamura T."/>
        </authorList>
    </citation>
    <scope>NUCLEOTIDE SEQUENCE</scope>
    <source>
        <strain evidence="2">NBRC 110800</strain>
    </source>
</reference>
<protein>
    <recommendedName>
        <fullName evidence="1">DUF559 domain-containing protein</fullName>
    </recommendedName>
</protein>
<sequence>MLVGRRVDGTVSRMIRPDRTLPASLRRGPFTTSQALAAGFPEDSLRRAGLRVPTPSVRTTSDPPDPNHVLARCQEFAPVLPPDAVFCHVTALAAQGAELPFGVDASGDLHVQVGPGRSLPRRRGLVGHRRATTAVPFFRMPGGVRVLVPELAWLQLATAVTPCELVVAGDALMRRRGPLCSHEQLLGAVAALPAGSRGVRRLRAAAEHSRPGTDSCMESRLRWLLVDAGLPCPAVNALVRDADGRVVAMPDLAYLEAKVAIEYDDDVHRTERRTWQRDRTRRAELESLGWTVIACTADDVLRHPERPVTWVRRALRRAR</sequence>
<feature type="domain" description="DUF559" evidence="1">
    <location>
        <begin position="251"/>
        <end position="313"/>
    </location>
</feature>